<dbReference type="InterPro" id="IPR014001">
    <property type="entry name" value="Helicase_ATP-bd"/>
</dbReference>
<gene>
    <name evidence="8" type="ORF">M0812_21486</name>
</gene>
<keyword evidence="2" id="KW-0547">Nucleotide-binding</keyword>
<dbReference type="CDD" id="cd18787">
    <property type="entry name" value="SF2_C_DEAD"/>
    <property type="match status" value="1"/>
</dbReference>
<evidence type="ECO:0000259" key="6">
    <source>
        <dbReference type="PROSITE" id="PS51192"/>
    </source>
</evidence>
<evidence type="ECO:0000313" key="9">
    <source>
        <dbReference type="Proteomes" id="UP001146793"/>
    </source>
</evidence>
<name>A0AAV7YUP7_9EUKA</name>
<organism evidence="8 9">
    <name type="scientific">Anaeramoeba flamelloides</name>
    <dbReference type="NCBI Taxonomy" id="1746091"/>
    <lineage>
        <taxon>Eukaryota</taxon>
        <taxon>Metamonada</taxon>
        <taxon>Anaeramoebidae</taxon>
        <taxon>Anaeramoeba</taxon>
    </lineage>
</organism>
<evidence type="ECO:0000313" key="8">
    <source>
        <dbReference type="EMBL" id="KAJ3432544.1"/>
    </source>
</evidence>
<reference evidence="8" key="1">
    <citation type="submission" date="2022-08" db="EMBL/GenBank/DDBJ databases">
        <title>Novel sulphate-reducing endosymbionts in the free-living metamonad Anaeramoeba.</title>
        <authorList>
            <person name="Jerlstrom-Hultqvist J."/>
            <person name="Cepicka I."/>
            <person name="Gallot-Lavallee L."/>
            <person name="Salas-Leiva D."/>
            <person name="Curtis B.A."/>
            <person name="Zahonova K."/>
            <person name="Pipaliya S."/>
            <person name="Dacks J."/>
            <person name="Roger A.J."/>
        </authorList>
    </citation>
    <scope>NUCLEOTIDE SEQUENCE</scope>
    <source>
        <strain evidence="8">Busselton2</strain>
    </source>
</reference>
<keyword evidence="4 8" id="KW-0347">Helicase</keyword>
<dbReference type="PANTHER" id="PTHR47958">
    <property type="entry name" value="ATP-DEPENDENT RNA HELICASE DBP3"/>
    <property type="match status" value="1"/>
</dbReference>
<dbReference type="SMART" id="SM00490">
    <property type="entry name" value="HELICc"/>
    <property type="match status" value="1"/>
</dbReference>
<dbReference type="GO" id="GO:0003724">
    <property type="term" value="F:RNA helicase activity"/>
    <property type="evidence" value="ECO:0007669"/>
    <property type="project" value="UniProtKB-EC"/>
</dbReference>
<dbReference type="GO" id="GO:0003676">
    <property type="term" value="F:nucleic acid binding"/>
    <property type="evidence" value="ECO:0007669"/>
    <property type="project" value="InterPro"/>
</dbReference>
<dbReference type="GO" id="GO:0005524">
    <property type="term" value="F:ATP binding"/>
    <property type="evidence" value="ECO:0007669"/>
    <property type="project" value="UniProtKB-KW"/>
</dbReference>
<evidence type="ECO:0000256" key="1">
    <source>
        <dbReference type="ARBA" id="ARBA00012552"/>
    </source>
</evidence>
<dbReference type="InterPro" id="IPR027417">
    <property type="entry name" value="P-loop_NTPase"/>
</dbReference>
<dbReference type="PROSITE" id="PS51194">
    <property type="entry name" value="HELICASE_CTER"/>
    <property type="match status" value="1"/>
</dbReference>
<accession>A0AAV7YUP7</accession>
<keyword evidence="5" id="KW-0067">ATP-binding</keyword>
<evidence type="ECO:0000256" key="3">
    <source>
        <dbReference type="ARBA" id="ARBA00022801"/>
    </source>
</evidence>
<dbReference type="Pfam" id="PF00271">
    <property type="entry name" value="Helicase_C"/>
    <property type="match status" value="1"/>
</dbReference>
<dbReference type="AlphaFoldDB" id="A0AAV7YUP7"/>
<protein>
    <recommendedName>
        <fullName evidence="1">RNA helicase</fullName>
        <ecNumber evidence="1">3.6.4.13</ecNumber>
    </recommendedName>
</protein>
<sequence length="390" mass="44557">MSQNNNNTNQEEKNSEADNYCSTFEETGLTEDSLLKIQNYQFDQVPLAARITLKKILNNEDLLIIGDSTMGVTQTVLIGLIDQIDCNKKETQLIVILPTRAYVLMNSDFLDKYLDNNITVTSIMGGSRMQPQIEDLKKKPHIVLSTPGRLMQFLLDGNLSTEHVKGLALFDFQRMFDMGFSPQIDEINNYLPKNNSIQKIATTESFQSGTCDNILVPISSLKIIDLNENNVKQEKTFYYKLIENENKRQESLINLLEKIKNERIIIFTNTSKTNTNVYQELHGNSFSVTYINGSMARRVRSTNITSFEQNRTNILIVTDVASRGIKFTSVSYLINYDLANSQRNLFHRAIKINPLHTISFVTGDEKQLYLTMINDIKQTTTELPENFSNK</sequence>
<feature type="domain" description="Helicase ATP-binding" evidence="6">
    <location>
        <begin position="53"/>
        <end position="224"/>
    </location>
</feature>
<proteinExistence type="predicted"/>
<evidence type="ECO:0000256" key="5">
    <source>
        <dbReference type="ARBA" id="ARBA00022840"/>
    </source>
</evidence>
<dbReference type="SMART" id="SM00487">
    <property type="entry name" value="DEXDc"/>
    <property type="match status" value="1"/>
</dbReference>
<dbReference type="PROSITE" id="PS51192">
    <property type="entry name" value="HELICASE_ATP_BIND_1"/>
    <property type="match status" value="1"/>
</dbReference>
<evidence type="ECO:0000256" key="2">
    <source>
        <dbReference type="ARBA" id="ARBA00022741"/>
    </source>
</evidence>
<feature type="domain" description="Helicase C-terminal" evidence="7">
    <location>
        <begin position="251"/>
        <end position="390"/>
    </location>
</feature>
<comment type="caution">
    <text evidence="8">The sequence shown here is derived from an EMBL/GenBank/DDBJ whole genome shotgun (WGS) entry which is preliminary data.</text>
</comment>
<dbReference type="Proteomes" id="UP001146793">
    <property type="component" value="Unassembled WGS sequence"/>
</dbReference>
<dbReference type="InterPro" id="IPR001650">
    <property type="entry name" value="Helicase_C-like"/>
</dbReference>
<dbReference type="Pfam" id="PF00270">
    <property type="entry name" value="DEAD"/>
    <property type="match status" value="1"/>
</dbReference>
<dbReference type="Gene3D" id="3.40.50.300">
    <property type="entry name" value="P-loop containing nucleotide triphosphate hydrolases"/>
    <property type="match status" value="2"/>
</dbReference>
<keyword evidence="3" id="KW-0378">Hydrolase</keyword>
<evidence type="ECO:0000259" key="7">
    <source>
        <dbReference type="PROSITE" id="PS51194"/>
    </source>
</evidence>
<dbReference type="InterPro" id="IPR011545">
    <property type="entry name" value="DEAD/DEAH_box_helicase_dom"/>
</dbReference>
<dbReference type="SUPFAM" id="SSF52540">
    <property type="entry name" value="P-loop containing nucleoside triphosphate hydrolases"/>
    <property type="match status" value="1"/>
</dbReference>
<evidence type="ECO:0000256" key="4">
    <source>
        <dbReference type="ARBA" id="ARBA00022806"/>
    </source>
</evidence>
<dbReference type="GO" id="GO:0016787">
    <property type="term" value="F:hydrolase activity"/>
    <property type="evidence" value="ECO:0007669"/>
    <property type="project" value="UniProtKB-KW"/>
</dbReference>
<dbReference type="EMBL" id="JANTQA010000047">
    <property type="protein sequence ID" value="KAJ3432544.1"/>
    <property type="molecule type" value="Genomic_DNA"/>
</dbReference>
<dbReference type="EC" id="3.6.4.13" evidence="1"/>